<keyword evidence="3" id="KW-1185">Reference proteome</keyword>
<dbReference type="AlphaFoldDB" id="A0ABD3ESD2"/>
<dbReference type="EMBL" id="JAVIJP010000001">
    <property type="protein sequence ID" value="KAL3656141.1"/>
    <property type="molecule type" value="Genomic_DNA"/>
</dbReference>
<comment type="caution">
    <text evidence="2">The sequence shown here is derived from an EMBL/GenBank/DDBJ whole genome shotgun (WGS) entry which is preliminary data.</text>
</comment>
<gene>
    <name evidence="2" type="ORF">CASFOL_000537</name>
</gene>
<name>A0ABD3ESD2_9LAMI</name>
<dbReference type="InterPro" id="IPR002156">
    <property type="entry name" value="RNaseH_domain"/>
</dbReference>
<dbReference type="Pfam" id="PF13456">
    <property type="entry name" value="RVT_3"/>
    <property type="match status" value="1"/>
</dbReference>
<dbReference type="InterPro" id="IPR052929">
    <property type="entry name" value="RNase_H-like_EbsB-rel"/>
</dbReference>
<proteinExistence type="predicted"/>
<evidence type="ECO:0000313" key="2">
    <source>
        <dbReference type="EMBL" id="KAL3656141.1"/>
    </source>
</evidence>
<organism evidence="2 3">
    <name type="scientific">Castilleja foliolosa</name>
    <dbReference type="NCBI Taxonomy" id="1961234"/>
    <lineage>
        <taxon>Eukaryota</taxon>
        <taxon>Viridiplantae</taxon>
        <taxon>Streptophyta</taxon>
        <taxon>Embryophyta</taxon>
        <taxon>Tracheophyta</taxon>
        <taxon>Spermatophyta</taxon>
        <taxon>Magnoliopsida</taxon>
        <taxon>eudicotyledons</taxon>
        <taxon>Gunneridae</taxon>
        <taxon>Pentapetalae</taxon>
        <taxon>asterids</taxon>
        <taxon>lamiids</taxon>
        <taxon>Lamiales</taxon>
        <taxon>Orobanchaceae</taxon>
        <taxon>Pedicularideae</taxon>
        <taxon>Castillejinae</taxon>
        <taxon>Castilleja</taxon>
    </lineage>
</organism>
<dbReference type="PANTHER" id="PTHR47074">
    <property type="entry name" value="BNAC02G40300D PROTEIN"/>
    <property type="match status" value="1"/>
</dbReference>
<reference evidence="3" key="1">
    <citation type="journal article" date="2024" name="IScience">
        <title>Strigolactones Initiate the Formation of Haustorium-like Structures in Castilleja.</title>
        <authorList>
            <person name="Buerger M."/>
            <person name="Peterson D."/>
            <person name="Chory J."/>
        </authorList>
    </citation>
    <scope>NUCLEOTIDE SEQUENCE [LARGE SCALE GENOMIC DNA]</scope>
</reference>
<feature type="domain" description="RNase H type-1" evidence="1">
    <location>
        <begin position="46"/>
        <end position="107"/>
    </location>
</feature>
<dbReference type="Proteomes" id="UP001632038">
    <property type="component" value="Unassembled WGS sequence"/>
</dbReference>
<evidence type="ECO:0000313" key="3">
    <source>
        <dbReference type="Proteomes" id="UP001632038"/>
    </source>
</evidence>
<dbReference type="PANTHER" id="PTHR47074:SF73">
    <property type="entry name" value="OS04G0448401 PROTEIN"/>
    <property type="match status" value="1"/>
</dbReference>
<protein>
    <recommendedName>
        <fullName evidence="1">RNase H type-1 domain-containing protein</fullName>
    </recommendedName>
</protein>
<accession>A0ABD3ESD2</accession>
<sequence>MIDLVLVDSVTSQTKEQWKITALKATVRPPLSRPWKLPPFGCYKVNTDASFSNGMATAGVIIKNHNGSILAASTNHSSCDDPITAEAIAILLGCNLLDKLNIHKAVINAIADLTLPAVLNS</sequence>
<evidence type="ECO:0000259" key="1">
    <source>
        <dbReference type="Pfam" id="PF13456"/>
    </source>
</evidence>